<name>A0A4U6TNP5_SETVI</name>
<accession>A0A4U6TNP5</accession>
<reference evidence="2" key="1">
    <citation type="submission" date="2019-03" db="EMBL/GenBank/DDBJ databases">
        <title>WGS assembly of Setaria viridis.</title>
        <authorList>
            <person name="Huang P."/>
            <person name="Jenkins J."/>
            <person name="Grimwood J."/>
            <person name="Barry K."/>
            <person name="Healey A."/>
            <person name="Mamidi S."/>
            <person name="Sreedasyam A."/>
            <person name="Shu S."/>
            <person name="Feldman M."/>
            <person name="Wu J."/>
            <person name="Yu Y."/>
            <person name="Chen C."/>
            <person name="Johnson J."/>
            <person name="Rokhsar D."/>
            <person name="Baxter I."/>
            <person name="Schmutz J."/>
            <person name="Brutnell T."/>
            <person name="Kellogg E."/>
        </authorList>
    </citation>
    <scope>NUCLEOTIDE SEQUENCE [LARGE SCALE GENOMIC DNA]</scope>
</reference>
<protein>
    <recommendedName>
        <fullName evidence="4">Bifunctional inhibitor/plant lipid transfer protein/seed storage helical domain-containing protein</fullName>
    </recommendedName>
</protein>
<dbReference type="Proteomes" id="UP000298652">
    <property type="component" value="Chromosome 8"/>
</dbReference>
<evidence type="ECO:0008006" key="4">
    <source>
        <dbReference type="Google" id="ProtNLM"/>
    </source>
</evidence>
<keyword evidence="3" id="KW-1185">Reference proteome</keyword>
<evidence type="ECO:0000313" key="2">
    <source>
        <dbReference type="EMBL" id="TKW02179.1"/>
    </source>
</evidence>
<keyword evidence="1" id="KW-0732">Signal</keyword>
<evidence type="ECO:0000313" key="3">
    <source>
        <dbReference type="Proteomes" id="UP000298652"/>
    </source>
</evidence>
<organism evidence="2 3">
    <name type="scientific">Setaria viridis</name>
    <name type="common">Green bristlegrass</name>
    <name type="synonym">Setaria italica subsp. viridis</name>
    <dbReference type="NCBI Taxonomy" id="4556"/>
    <lineage>
        <taxon>Eukaryota</taxon>
        <taxon>Viridiplantae</taxon>
        <taxon>Streptophyta</taxon>
        <taxon>Embryophyta</taxon>
        <taxon>Tracheophyta</taxon>
        <taxon>Spermatophyta</taxon>
        <taxon>Magnoliopsida</taxon>
        <taxon>Liliopsida</taxon>
        <taxon>Poales</taxon>
        <taxon>Poaceae</taxon>
        <taxon>PACMAD clade</taxon>
        <taxon>Panicoideae</taxon>
        <taxon>Panicodae</taxon>
        <taxon>Paniceae</taxon>
        <taxon>Cenchrinae</taxon>
        <taxon>Setaria</taxon>
    </lineage>
</organism>
<feature type="chain" id="PRO_5020864407" description="Bifunctional inhibitor/plant lipid transfer protein/seed storage helical domain-containing protein" evidence="1">
    <location>
        <begin position="24"/>
        <end position="110"/>
    </location>
</feature>
<dbReference type="AlphaFoldDB" id="A0A4U6TNP5"/>
<sequence>MASANGAMLFVAACIALVLLSMGLPVMADLQTECRMICRPRCERFATEVCTNLIDIVPIVNLSFFYTTCQVRISAACTALCINICTLNTFTPDAPTPAPATHPPPPCKPY</sequence>
<dbReference type="Gramene" id="TKW02179">
    <property type="protein sequence ID" value="TKW02179"/>
    <property type="gene ID" value="SEVIR_8G229000v2"/>
</dbReference>
<dbReference type="EMBL" id="CM016559">
    <property type="protein sequence ID" value="TKW02179.1"/>
    <property type="molecule type" value="Genomic_DNA"/>
</dbReference>
<proteinExistence type="predicted"/>
<evidence type="ECO:0000256" key="1">
    <source>
        <dbReference type="SAM" id="SignalP"/>
    </source>
</evidence>
<gene>
    <name evidence="2" type="ORF">SEVIR_8G229000v2</name>
</gene>
<feature type="signal peptide" evidence="1">
    <location>
        <begin position="1"/>
        <end position="23"/>
    </location>
</feature>